<protein>
    <submittedName>
        <fullName evidence="2">Uncharacterized protein</fullName>
    </submittedName>
</protein>
<gene>
    <name evidence="2" type="ORF">LOD99_5991</name>
</gene>
<evidence type="ECO:0000313" key="2">
    <source>
        <dbReference type="EMBL" id="KAI6650313.1"/>
    </source>
</evidence>
<comment type="caution">
    <text evidence="2">The sequence shown here is derived from an EMBL/GenBank/DDBJ whole genome shotgun (WGS) entry which is preliminary data.</text>
</comment>
<feature type="region of interest" description="Disordered" evidence="1">
    <location>
        <begin position="287"/>
        <end position="323"/>
    </location>
</feature>
<evidence type="ECO:0000313" key="3">
    <source>
        <dbReference type="Proteomes" id="UP001165289"/>
    </source>
</evidence>
<keyword evidence="3" id="KW-1185">Reference proteome</keyword>
<name>A0AAV7JNA1_9METZ</name>
<accession>A0AAV7JNA1</accession>
<dbReference type="AlphaFoldDB" id="A0AAV7JNA1"/>
<proteinExistence type="predicted"/>
<organism evidence="2 3">
    <name type="scientific">Oopsacas minuta</name>
    <dbReference type="NCBI Taxonomy" id="111878"/>
    <lineage>
        <taxon>Eukaryota</taxon>
        <taxon>Metazoa</taxon>
        <taxon>Porifera</taxon>
        <taxon>Hexactinellida</taxon>
        <taxon>Hexasterophora</taxon>
        <taxon>Lyssacinosida</taxon>
        <taxon>Leucopsacidae</taxon>
        <taxon>Oopsacas</taxon>
    </lineage>
</organism>
<feature type="region of interest" description="Disordered" evidence="1">
    <location>
        <begin position="156"/>
        <end position="175"/>
    </location>
</feature>
<reference evidence="2 3" key="1">
    <citation type="journal article" date="2023" name="BMC Biol.">
        <title>The compact genome of the sponge Oopsacas minuta (Hexactinellida) is lacking key metazoan core genes.</title>
        <authorList>
            <person name="Santini S."/>
            <person name="Schenkelaars Q."/>
            <person name="Jourda C."/>
            <person name="Duchesne M."/>
            <person name="Belahbib H."/>
            <person name="Rocher C."/>
            <person name="Selva M."/>
            <person name="Riesgo A."/>
            <person name="Vervoort M."/>
            <person name="Leys S.P."/>
            <person name="Kodjabachian L."/>
            <person name="Le Bivic A."/>
            <person name="Borchiellini C."/>
            <person name="Claverie J.M."/>
            <person name="Renard E."/>
        </authorList>
    </citation>
    <scope>NUCLEOTIDE SEQUENCE [LARGE SCALE GENOMIC DNA]</scope>
    <source>
        <strain evidence="2">SPO-2</strain>
    </source>
</reference>
<dbReference type="EMBL" id="JAKMXF010000312">
    <property type="protein sequence ID" value="KAI6650313.1"/>
    <property type="molecule type" value="Genomic_DNA"/>
</dbReference>
<feature type="region of interest" description="Disordered" evidence="1">
    <location>
        <begin position="362"/>
        <end position="389"/>
    </location>
</feature>
<dbReference type="Proteomes" id="UP001165289">
    <property type="component" value="Unassembled WGS sequence"/>
</dbReference>
<feature type="compositionally biased region" description="Low complexity" evidence="1">
    <location>
        <begin position="164"/>
        <end position="175"/>
    </location>
</feature>
<evidence type="ECO:0000256" key="1">
    <source>
        <dbReference type="SAM" id="MobiDB-lite"/>
    </source>
</evidence>
<sequence>MQPATQAISESDWLQSEMYRSSQDSFRPNNQSKFNFGDTQEEFFSTENEQFSSFKPKRELSRSDSKIGVKKKVRFADDQETTVPYSDTLFSDDKFDMNATCPIDFCHDLSFDVSPESLIENRSLPLPNDQQKTEIVNEFVPNTDQKLNFQFNEINHSSFKPHSSDNNSNHGNDNPNYTYVMREVIVKKEDDLISYTYQNSYHDNDMNSSLQHSILVNNDVNSNIVLEQKEQLENRKAGSVNFVGKRTERLNGNSNNIHMTETFASKNNSNFSSNTFLYDVPHFNMNRPNSTQNFPSNQSSHQEFDTNNYQSSQHSEFGNPFTENSDFLTSSQHSFYNNHDDEFVPKEFPKTNLYNTKLSYTTPYESDQSKHGVFSPPEPSTPQLDSSYSSSEFTPIISKLEKQLSLDSIDFSNMNYSEISDTDYL</sequence>